<evidence type="ECO:0000256" key="7">
    <source>
        <dbReference type="RuleBase" id="RU363032"/>
    </source>
</evidence>
<dbReference type="InterPro" id="IPR035906">
    <property type="entry name" value="MetI-like_sf"/>
</dbReference>
<evidence type="ECO:0000313" key="9">
    <source>
        <dbReference type="EMBL" id="MDN4481217.1"/>
    </source>
</evidence>
<feature type="transmembrane region" description="Helical" evidence="7">
    <location>
        <begin position="28"/>
        <end position="49"/>
    </location>
</feature>
<dbReference type="SUPFAM" id="SSF161098">
    <property type="entry name" value="MetI-like"/>
    <property type="match status" value="1"/>
</dbReference>
<evidence type="ECO:0000256" key="5">
    <source>
        <dbReference type="ARBA" id="ARBA00022989"/>
    </source>
</evidence>
<evidence type="ECO:0000259" key="8">
    <source>
        <dbReference type="PROSITE" id="PS50928"/>
    </source>
</evidence>
<keyword evidence="10" id="KW-1185">Reference proteome</keyword>
<feature type="transmembrane region" description="Helical" evidence="7">
    <location>
        <begin position="94"/>
        <end position="115"/>
    </location>
</feature>
<proteinExistence type="inferred from homology"/>
<feature type="transmembrane region" description="Helical" evidence="7">
    <location>
        <begin position="201"/>
        <end position="226"/>
    </location>
</feature>
<dbReference type="PANTHER" id="PTHR43744">
    <property type="entry name" value="ABC TRANSPORTER PERMEASE PROTEIN MG189-RELATED-RELATED"/>
    <property type="match status" value="1"/>
</dbReference>
<evidence type="ECO:0000313" key="10">
    <source>
        <dbReference type="Proteomes" id="UP001172708"/>
    </source>
</evidence>
<sequence length="295" mass="32024">MATAVKDDVKKRRSSQSRARTRLGGDSSIYVTIFVALIAVGLTLGPILFLGLGGFRTNGQIAEDPTGLPNPWVWQNYWDILTGSTFWEFTLNSAIISIATTAGVVLFGTMAAYPLARYSFRGREGVFLMFTAGLMFPLTVAIFPLFLLLQDLGLGGMWGLIIPQIAFALPVTVIIMRPFLAALPDELEEASFMDGLTRVGFFFRMVLPLARPGMVTVGVLAFLGSWNAYLLPLVMLTGRDAPTTLPLGVTQFQGQNAANFAGIMAYTFLAMIPALVFFLMMEKRIVDGLSGAVKG</sequence>
<dbReference type="PANTHER" id="PTHR43744:SF12">
    <property type="entry name" value="ABC TRANSPORTER PERMEASE PROTEIN MG189-RELATED"/>
    <property type="match status" value="1"/>
</dbReference>
<comment type="similarity">
    <text evidence="7">Belongs to the binding-protein-dependent transport system permease family.</text>
</comment>
<keyword evidence="2 7" id="KW-0813">Transport</keyword>
<reference evidence="9" key="1">
    <citation type="submission" date="2023-06" db="EMBL/GenBank/DDBJ databases">
        <title>Egi l300058.</title>
        <authorList>
            <person name="Gao L."/>
            <person name="Fang B.-Z."/>
            <person name="Li W.-J."/>
        </authorList>
    </citation>
    <scope>NUCLEOTIDE SEQUENCE</scope>
    <source>
        <strain evidence="9">EGI L300058</strain>
    </source>
</reference>
<dbReference type="Pfam" id="PF00528">
    <property type="entry name" value="BPD_transp_1"/>
    <property type="match status" value="1"/>
</dbReference>
<evidence type="ECO:0000256" key="6">
    <source>
        <dbReference type="ARBA" id="ARBA00023136"/>
    </source>
</evidence>
<dbReference type="EMBL" id="JAUHQA010000001">
    <property type="protein sequence ID" value="MDN4481217.1"/>
    <property type="molecule type" value="Genomic_DNA"/>
</dbReference>
<dbReference type="CDD" id="cd06261">
    <property type="entry name" value="TM_PBP2"/>
    <property type="match status" value="1"/>
</dbReference>
<evidence type="ECO:0000256" key="2">
    <source>
        <dbReference type="ARBA" id="ARBA00022448"/>
    </source>
</evidence>
<keyword evidence="6 7" id="KW-0472">Membrane</keyword>
<feature type="transmembrane region" description="Helical" evidence="7">
    <location>
        <begin position="257"/>
        <end position="280"/>
    </location>
</feature>
<evidence type="ECO:0000256" key="4">
    <source>
        <dbReference type="ARBA" id="ARBA00022692"/>
    </source>
</evidence>
<feature type="transmembrane region" description="Helical" evidence="7">
    <location>
        <begin position="161"/>
        <end position="180"/>
    </location>
</feature>
<accession>A0ABT8GIF4</accession>
<comment type="caution">
    <text evidence="9">The sequence shown here is derived from an EMBL/GenBank/DDBJ whole genome shotgun (WGS) entry which is preliminary data.</text>
</comment>
<comment type="subcellular location">
    <subcellularLocation>
        <location evidence="1 7">Cell membrane</location>
        <topology evidence="1 7">Multi-pass membrane protein</topology>
    </subcellularLocation>
</comment>
<dbReference type="Proteomes" id="UP001172708">
    <property type="component" value="Unassembled WGS sequence"/>
</dbReference>
<evidence type="ECO:0000256" key="1">
    <source>
        <dbReference type="ARBA" id="ARBA00004651"/>
    </source>
</evidence>
<dbReference type="PROSITE" id="PS50928">
    <property type="entry name" value="ABC_TM1"/>
    <property type="match status" value="1"/>
</dbReference>
<keyword evidence="3" id="KW-1003">Cell membrane</keyword>
<evidence type="ECO:0000256" key="3">
    <source>
        <dbReference type="ARBA" id="ARBA00022475"/>
    </source>
</evidence>
<protein>
    <submittedName>
        <fullName evidence="9">Carbohydrate ABC transporter permease</fullName>
    </submittedName>
</protein>
<dbReference type="Gene3D" id="1.10.3720.10">
    <property type="entry name" value="MetI-like"/>
    <property type="match status" value="1"/>
</dbReference>
<dbReference type="RefSeq" id="WP_301142765.1">
    <property type="nucleotide sequence ID" value="NZ_JAUHQA010000001.1"/>
</dbReference>
<keyword evidence="4 7" id="KW-0812">Transmembrane</keyword>
<name>A0ABT8GIF4_9MICO</name>
<organism evidence="9 10">
    <name type="scientific">Demequina muriae</name>
    <dbReference type="NCBI Taxonomy" id="3051664"/>
    <lineage>
        <taxon>Bacteria</taxon>
        <taxon>Bacillati</taxon>
        <taxon>Actinomycetota</taxon>
        <taxon>Actinomycetes</taxon>
        <taxon>Micrococcales</taxon>
        <taxon>Demequinaceae</taxon>
        <taxon>Demequina</taxon>
    </lineage>
</organism>
<feature type="transmembrane region" description="Helical" evidence="7">
    <location>
        <begin position="127"/>
        <end position="149"/>
    </location>
</feature>
<dbReference type="InterPro" id="IPR000515">
    <property type="entry name" value="MetI-like"/>
</dbReference>
<gene>
    <name evidence="9" type="ORF">QQX02_09805</name>
</gene>
<keyword evidence="5 7" id="KW-1133">Transmembrane helix</keyword>
<feature type="domain" description="ABC transmembrane type-1" evidence="8">
    <location>
        <begin position="90"/>
        <end position="281"/>
    </location>
</feature>